<dbReference type="InterPro" id="IPR027417">
    <property type="entry name" value="P-loop_NTPase"/>
</dbReference>
<dbReference type="PANTHER" id="PTHR42794:SF1">
    <property type="entry name" value="HEMIN IMPORT ATP-BINDING PROTEIN HMUV"/>
    <property type="match status" value="1"/>
</dbReference>
<dbReference type="SUPFAM" id="SSF52540">
    <property type="entry name" value="P-loop containing nucleoside triphosphate hydrolases"/>
    <property type="match status" value="1"/>
</dbReference>
<feature type="domain" description="ABC transporter" evidence="7">
    <location>
        <begin position="2"/>
        <end position="238"/>
    </location>
</feature>
<reference evidence="9" key="1">
    <citation type="submission" date="2016-10" db="EMBL/GenBank/DDBJ databases">
        <authorList>
            <person name="Varghese N."/>
            <person name="Submissions S."/>
        </authorList>
    </citation>
    <scope>NUCLEOTIDE SEQUENCE [LARGE SCALE GENOMIC DNA]</scope>
    <source>
        <strain evidence="9">DSM 11578</strain>
    </source>
</reference>
<dbReference type="CDD" id="cd03214">
    <property type="entry name" value="ABC_Iron-Siderophores_B12_Hemin"/>
    <property type="match status" value="1"/>
</dbReference>
<dbReference type="Proteomes" id="UP000198924">
    <property type="component" value="Unassembled WGS sequence"/>
</dbReference>
<evidence type="ECO:0000313" key="8">
    <source>
        <dbReference type="EMBL" id="SFJ88699.1"/>
    </source>
</evidence>
<dbReference type="GO" id="GO:0016887">
    <property type="term" value="F:ATP hydrolysis activity"/>
    <property type="evidence" value="ECO:0007669"/>
    <property type="project" value="InterPro"/>
</dbReference>
<dbReference type="Gene3D" id="3.40.50.300">
    <property type="entry name" value="P-loop containing nucleotide triphosphate hydrolases"/>
    <property type="match status" value="1"/>
</dbReference>
<comment type="function">
    <text evidence="6">Part of the ABC transporter complex HmuTUV involved in hemin import. Responsible for energy coupling to the transport system.</text>
</comment>
<evidence type="ECO:0000259" key="7">
    <source>
        <dbReference type="PROSITE" id="PS50893"/>
    </source>
</evidence>
<evidence type="ECO:0000313" key="9">
    <source>
        <dbReference type="Proteomes" id="UP000198924"/>
    </source>
</evidence>
<accession>A0A1I3V173</accession>
<gene>
    <name evidence="8" type="ORF">SAMN04488079_102186</name>
</gene>
<keyword evidence="3" id="KW-0547">Nucleotide-binding</keyword>
<dbReference type="OrthoDB" id="6461291at2"/>
<name>A0A1I3V173_9GAMM</name>
<dbReference type="GO" id="GO:0005524">
    <property type="term" value="F:ATP binding"/>
    <property type="evidence" value="ECO:0007669"/>
    <property type="project" value="UniProtKB-KW"/>
</dbReference>
<evidence type="ECO:0000256" key="1">
    <source>
        <dbReference type="ARBA" id="ARBA00005417"/>
    </source>
</evidence>
<dbReference type="InterPro" id="IPR003593">
    <property type="entry name" value="AAA+_ATPase"/>
</dbReference>
<protein>
    <submittedName>
        <fullName evidence="8">Iron complex transport system ATP-binding protein</fullName>
    </submittedName>
</protein>
<evidence type="ECO:0000256" key="4">
    <source>
        <dbReference type="ARBA" id="ARBA00022840"/>
    </source>
</evidence>
<evidence type="ECO:0000256" key="5">
    <source>
        <dbReference type="ARBA" id="ARBA00022967"/>
    </source>
</evidence>
<dbReference type="InterPro" id="IPR003439">
    <property type="entry name" value="ABC_transporter-like_ATP-bd"/>
</dbReference>
<dbReference type="InterPro" id="IPR017871">
    <property type="entry name" value="ABC_transporter-like_CS"/>
</dbReference>
<dbReference type="PROSITE" id="PS00211">
    <property type="entry name" value="ABC_TRANSPORTER_1"/>
    <property type="match status" value="1"/>
</dbReference>
<evidence type="ECO:0000256" key="6">
    <source>
        <dbReference type="ARBA" id="ARBA00037066"/>
    </source>
</evidence>
<evidence type="ECO:0000256" key="3">
    <source>
        <dbReference type="ARBA" id="ARBA00022741"/>
    </source>
</evidence>
<proteinExistence type="inferred from homology"/>
<organism evidence="8 9">
    <name type="scientific">Methylophaga sulfidovorans</name>
    <dbReference type="NCBI Taxonomy" id="45496"/>
    <lineage>
        <taxon>Bacteria</taxon>
        <taxon>Pseudomonadati</taxon>
        <taxon>Pseudomonadota</taxon>
        <taxon>Gammaproteobacteria</taxon>
        <taxon>Thiotrichales</taxon>
        <taxon>Piscirickettsiaceae</taxon>
        <taxon>Methylophaga</taxon>
    </lineage>
</organism>
<dbReference type="EMBL" id="FOSH01000002">
    <property type="protein sequence ID" value="SFJ88699.1"/>
    <property type="molecule type" value="Genomic_DNA"/>
</dbReference>
<dbReference type="SMART" id="SM00382">
    <property type="entry name" value="AAA"/>
    <property type="match status" value="1"/>
</dbReference>
<evidence type="ECO:0000256" key="2">
    <source>
        <dbReference type="ARBA" id="ARBA00022448"/>
    </source>
</evidence>
<dbReference type="RefSeq" id="WP_091711568.1">
    <property type="nucleotide sequence ID" value="NZ_FOSH01000002.1"/>
</dbReference>
<keyword evidence="2" id="KW-0813">Transport</keyword>
<dbReference type="Pfam" id="PF00005">
    <property type="entry name" value="ABC_tran"/>
    <property type="match status" value="1"/>
</dbReference>
<dbReference type="AlphaFoldDB" id="A0A1I3V173"/>
<dbReference type="STRING" id="45496.SAMN04488079_102186"/>
<keyword evidence="9" id="KW-1185">Reference proteome</keyword>
<keyword evidence="5" id="KW-1278">Translocase</keyword>
<sequence length="257" mass="29314">MIEVNKLSVKIQDKTLLSGIDFHVDDGNYWVVVGPNGSGKSTLLKTLMGILPIHSGQISLNQRHINQYKQRERAQLMSYVPQNSGRELPFSVEEFLKMSRYSYHSPLSEWSNQDQQAIEEALTITDTQSFRTRLMKTLSGGECQRVMIAAALSQQTPLILLDEPTSYLDPHHQVEIHQLINQLNKTHQMTVIEVSHDINHAAHPDKQVLALRDGQVLWQGNGPDLLDKQRLKQLYQQDFTFVVHPTNQRLFALAETP</sequence>
<keyword evidence="4 8" id="KW-0067">ATP-binding</keyword>
<dbReference type="PANTHER" id="PTHR42794">
    <property type="entry name" value="HEMIN IMPORT ATP-BINDING PROTEIN HMUV"/>
    <property type="match status" value="1"/>
</dbReference>
<dbReference type="PROSITE" id="PS50893">
    <property type="entry name" value="ABC_TRANSPORTER_2"/>
    <property type="match status" value="1"/>
</dbReference>
<dbReference type="FunFam" id="3.40.50.300:FF:000134">
    <property type="entry name" value="Iron-enterobactin ABC transporter ATP-binding protein"/>
    <property type="match status" value="1"/>
</dbReference>
<comment type="similarity">
    <text evidence="1">Belongs to the ABC transporter superfamily.</text>
</comment>